<accession>A0A0E9VQG5</accession>
<protein>
    <submittedName>
        <fullName evidence="1">Uncharacterized protein</fullName>
    </submittedName>
</protein>
<proteinExistence type="predicted"/>
<evidence type="ECO:0000313" key="1">
    <source>
        <dbReference type="EMBL" id="JAH80329.1"/>
    </source>
</evidence>
<reference evidence="1" key="1">
    <citation type="submission" date="2014-11" db="EMBL/GenBank/DDBJ databases">
        <authorList>
            <person name="Amaro Gonzalez C."/>
        </authorList>
    </citation>
    <scope>NUCLEOTIDE SEQUENCE</scope>
</reference>
<name>A0A0E9VQG5_ANGAN</name>
<sequence length="44" mass="4921">MESPTRWMLAPMTNVTMQRYTAARGRVFGLRSISLSSSKGVMTL</sequence>
<dbReference type="AlphaFoldDB" id="A0A0E9VQG5"/>
<organism evidence="1">
    <name type="scientific">Anguilla anguilla</name>
    <name type="common">European freshwater eel</name>
    <name type="synonym">Muraena anguilla</name>
    <dbReference type="NCBI Taxonomy" id="7936"/>
    <lineage>
        <taxon>Eukaryota</taxon>
        <taxon>Metazoa</taxon>
        <taxon>Chordata</taxon>
        <taxon>Craniata</taxon>
        <taxon>Vertebrata</taxon>
        <taxon>Euteleostomi</taxon>
        <taxon>Actinopterygii</taxon>
        <taxon>Neopterygii</taxon>
        <taxon>Teleostei</taxon>
        <taxon>Anguilliformes</taxon>
        <taxon>Anguillidae</taxon>
        <taxon>Anguilla</taxon>
    </lineage>
</organism>
<reference evidence="1" key="2">
    <citation type="journal article" date="2015" name="Fish Shellfish Immunol.">
        <title>Early steps in the European eel (Anguilla anguilla)-Vibrio vulnificus interaction in the gills: Role of the RtxA13 toxin.</title>
        <authorList>
            <person name="Callol A."/>
            <person name="Pajuelo D."/>
            <person name="Ebbesson L."/>
            <person name="Teles M."/>
            <person name="MacKenzie S."/>
            <person name="Amaro C."/>
        </authorList>
    </citation>
    <scope>NUCLEOTIDE SEQUENCE</scope>
</reference>
<dbReference type="EMBL" id="GBXM01028248">
    <property type="protein sequence ID" value="JAH80329.1"/>
    <property type="molecule type" value="Transcribed_RNA"/>
</dbReference>